<evidence type="ECO:0000313" key="2">
    <source>
        <dbReference type="EMBL" id="GBP78185.1"/>
    </source>
</evidence>
<sequence length="164" mass="17245">MSKLNDNDGISGRHSDWLAGSIAKREAPNAGFVVEEQIRRSAVGCVLHFNACCGKRRRTAAVPLDICKSNTRLNIKSLVASLSLCNAEVNINKRLIGLTKPKCQSSGKQRSFPRAGAGRAQGGRHAAGHASRRAGGGYATEERGTTVEAVAVAVTAPLGVLLDP</sequence>
<evidence type="ECO:0000256" key="1">
    <source>
        <dbReference type="SAM" id="MobiDB-lite"/>
    </source>
</evidence>
<protein>
    <submittedName>
        <fullName evidence="2">Uncharacterized protein</fullName>
    </submittedName>
</protein>
<organism evidence="2 3">
    <name type="scientific">Eumeta variegata</name>
    <name type="common">Bagworm moth</name>
    <name type="synonym">Eumeta japonica</name>
    <dbReference type="NCBI Taxonomy" id="151549"/>
    <lineage>
        <taxon>Eukaryota</taxon>
        <taxon>Metazoa</taxon>
        <taxon>Ecdysozoa</taxon>
        <taxon>Arthropoda</taxon>
        <taxon>Hexapoda</taxon>
        <taxon>Insecta</taxon>
        <taxon>Pterygota</taxon>
        <taxon>Neoptera</taxon>
        <taxon>Endopterygota</taxon>
        <taxon>Lepidoptera</taxon>
        <taxon>Glossata</taxon>
        <taxon>Ditrysia</taxon>
        <taxon>Tineoidea</taxon>
        <taxon>Psychidae</taxon>
        <taxon>Oiketicinae</taxon>
        <taxon>Eumeta</taxon>
    </lineage>
</organism>
<proteinExistence type="predicted"/>
<name>A0A4C1YV85_EUMVA</name>
<accession>A0A4C1YV85</accession>
<gene>
    <name evidence="2" type="ORF">EVAR_50128_1</name>
</gene>
<reference evidence="2 3" key="1">
    <citation type="journal article" date="2019" name="Commun. Biol.">
        <title>The bagworm genome reveals a unique fibroin gene that provides high tensile strength.</title>
        <authorList>
            <person name="Kono N."/>
            <person name="Nakamura H."/>
            <person name="Ohtoshi R."/>
            <person name="Tomita M."/>
            <person name="Numata K."/>
            <person name="Arakawa K."/>
        </authorList>
    </citation>
    <scope>NUCLEOTIDE SEQUENCE [LARGE SCALE GENOMIC DNA]</scope>
</reference>
<feature type="region of interest" description="Disordered" evidence="1">
    <location>
        <begin position="102"/>
        <end position="140"/>
    </location>
</feature>
<comment type="caution">
    <text evidence="2">The sequence shown here is derived from an EMBL/GenBank/DDBJ whole genome shotgun (WGS) entry which is preliminary data.</text>
</comment>
<dbReference type="EMBL" id="BGZK01001360">
    <property type="protein sequence ID" value="GBP78185.1"/>
    <property type="molecule type" value="Genomic_DNA"/>
</dbReference>
<evidence type="ECO:0000313" key="3">
    <source>
        <dbReference type="Proteomes" id="UP000299102"/>
    </source>
</evidence>
<keyword evidence="3" id="KW-1185">Reference proteome</keyword>
<dbReference type="Proteomes" id="UP000299102">
    <property type="component" value="Unassembled WGS sequence"/>
</dbReference>
<dbReference type="AlphaFoldDB" id="A0A4C1YV85"/>